<keyword evidence="2" id="KW-0732">Signal</keyword>
<evidence type="ECO:0000256" key="2">
    <source>
        <dbReference type="SAM" id="SignalP"/>
    </source>
</evidence>
<dbReference type="Proteomes" id="UP000618931">
    <property type="component" value="Unassembled WGS sequence"/>
</dbReference>
<evidence type="ECO:0000256" key="1">
    <source>
        <dbReference type="SAM" id="MobiDB-lite"/>
    </source>
</evidence>
<sequence>MPIRLPVGLLLLLAAALCFGCSHPDKAPTAAALPPPPPESFVELLPELDYGYAERYGWAALRQAVQTQIVLPFGTPVPADTSRVVVCFEVRNWGSIAEAQVVRGLSPAVDSAVLAAVHQLHFRTSGVPEGRGYTLVIPAPGAASPAQRREATTRWQRTAVRRPGEADTAFVRRVLPLSYPWYEPNALQSLAWRASPYGRQLVFAKSVIDPSTPYTSYGWRDTEVFVLDPYRPHTYAVQRFHLENIGDLPDQSAIPFVADVNADGRPDLVTLVTYSQSEDGGHMDYYRVEVLHTAGQDKAGRPRYRFDKTPYPYLEYRQDETPGPRPAEFTPATVRRALARHWRRTRPVAAPLRDSATTPATPKARGTSPQKDSTGQ</sequence>
<dbReference type="EMBL" id="JADQDM010000023">
    <property type="protein sequence ID" value="MBF9224081.1"/>
    <property type="molecule type" value="Genomic_DNA"/>
</dbReference>
<comment type="caution">
    <text evidence="3">The sequence shown here is derived from an EMBL/GenBank/DDBJ whole genome shotgun (WGS) entry which is preliminary data.</text>
</comment>
<organism evidence="3 4">
    <name type="scientific">Hymenobacter ruricola</name>
    <dbReference type="NCBI Taxonomy" id="2791023"/>
    <lineage>
        <taxon>Bacteria</taxon>
        <taxon>Pseudomonadati</taxon>
        <taxon>Bacteroidota</taxon>
        <taxon>Cytophagia</taxon>
        <taxon>Cytophagales</taxon>
        <taxon>Hymenobacteraceae</taxon>
        <taxon>Hymenobacter</taxon>
    </lineage>
</organism>
<feature type="signal peptide" evidence="2">
    <location>
        <begin position="1"/>
        <end position="27"/>
    </location>
</feature>
<evidence type="ECO:0008006" key="5">
    <source>
        <dbReference type="Google" id="ProtNLM"/>
    </source>
</evidence>
<dbReference type="RefSeq" id="WP_196295504.1">
    <property type="nucleotide sequence ID" value="NZ_JADQDM010000023.1"/>
</dbReference>
<name>A0ABS0IAT3_9BACT</name>
<dbReference type="SUPFAM" id="SSF74653">
    <property type="entry name" value="TolA/TonB C-terminal domain"/>
    <property type="match status" value="1"/>
</dbReference>
<reference evidence="3 4" key="1">
    <citation type="submission" date="2020-11" db="EMBL/GenBank/DDBJ databases">
        <authorList>
            <person name="Kim M.K."/>
        </authorList>
    </citation>
    <scope>NUCLEOTIDE SEQUENCE [LARGE SCALE GENOMIC DNA]</scope>
    <source>
        <strain evidence="3 4">BT662</strain>
    </source>
</reference>
<feature type="compositionally biased region" description="Polar residues" evidence="1">
    <location>
        <begin position="367"/>
        <end position="376"/>
    </location>
</feature>
<protein>
    <recommendedName>
        <fullName evidence="5">TonB C-terminal domain-containing protein</fullName>
    </recommendedName>
</protein>
<keyword evidence="4" id="KW-1185">Reference proteome</keyword>
<gene>
    <name evidence="3" type="ORF">I2H31_23460</name>
</gene>
<evidence type="ECO:0000313" key="4">
    <source>
        <dbReference type="Proteomes" id="UP000618931"/>
    </source>
</evidence>
<accession>A0ABS0IAT3</accession>
<proteinExistence type="predicted"/>
<feature type="chain" id="PRO_5045243984" description="TonB C-terminal domain-containing protein" evidence="2">
    <location>
        <begin position="28"/>
        <end position="376"/>
    </location>
</feature>
<evidence type="ECO:0000313" key="3">
    <source>
        <dbReference type="EMBL" id="MBF9224081.1"/>
    </source>
</evidence>
<feature type="region of interest" description="Disordered" evidence="1">
    <location>
        <begin position="342"/>
        <end position="376"/>
    </location>
</feature>